<proteinExistence type="predicted"/>
<evidence type="ECO:0000313" key="2">
    <source>
        <dbReference type="Proteomes" id="UP000195569"/>
    </source>
</evidence>
<protein>
    <submittedName>
        <fullName evidence="1">Uncharacterized protein</fullName>
    </submittedName>
</protein>
<dbReference type="EMBL" id="CYGY02000038">
    <property type="protein sequence ID" value="SIT44258.1"/>
    <property type="molecule type" value="Genomic_DNA"/>
</dbReference>
<evidence type="ECO:0000313" key="1">
    <source>
        <dbReference type="EMBL" id="SIT44258.1"/>
    </source>
</evidence>
<sequence length="40" mass="4560">MEGTRGVTIVAPRARHLMHRMCLTHPVLQYKLTNAGGWTR</sequence>
<reference evidence="1" key="1">
    <citation type="submission" date="2016-12" db="EMBL/GenBank/DDBJ databases">
        <authorList>
            <person name="Moulin L."/>
        </authorList>
    </citation>
    <scope>NUCLEOTIDE SEQUENCE [LARGE SCALE GENOMIC DNA]</scope>
    <source>
        <strain evidence="1">STM 7183</strain>
    </source>
</reference>
<name>A0A1N7SB87_9BURK</name>
<dbReference type="Proteomes" id="UP000195569">
    <property type="component" value="Unassembled WGS sequence"/>
</dbReference>
<gene>
    <name evidence="1" type="ORF">BN2476_380111</name>
</gene>
<comment type="caution">
    <text evidence="1">The sequence shown here is derived from an EMBL/GenBank/DDBJ whole genome shotgun (WGS) entry which is preliminary data.</text>
</comment>
<organism evidence="1 2">
    <name type="scientific">Paraburkholderia piptadeniae</name>
    <dbReference type="NCBI Taxonomy" id="1701573"/>
    <lineage>
        <taxon>Bacteria</taxon>
        <taxon>Pseudomonadati</taxon>
        <taxon>Pseudomonadota</taxon>
        <taxon>Betaproteobacteria</taxon>
        <taxon>Burkholderiales</taxon>
        <taxon>Burkholderiaceae</taxon>
        <taxon>Paraburkholderia</taxon>
    </lineage>
</organism>
<accession>A0A1N7SB87</accession>
<dbReference type="AlphaFoldDB" id="A0A1N7SB87"/>
<keyword evidence="2" id="KW-1185">Reference proteome</keyword>